<dbReference type="GO" id="GO:0055085">
    <property type="term" value="P:transmembrane transport"/>
    <property type="evidence" value="ECO:0007669"/>
    <property type="project" value="InterPro"/>
</dbReference>
<keyword evidence="2 7" id="KW-0813">Transport</keyword>
<organism evidence="9 10">
    <name type="scientific">Streptococcus cuniculi</name>
    <dbReference type="NCBI Taxonomy" id="1432788"/>
    <lineage>
        <taxon>Bacteria</taxon>
        <taxon>Bacillati</taxon>
        <taxon>Bacillota</taxon>
        <taxon>Bacilli</taxon>
        <taxon>Lactobacillales</taxon>
        <taxon>Streptococcaceae</taxon>
        <taxon>Streptococcus</taxon>
    </lineage>
</organism>
<dbReference type="PANTHER" id="PTHR43744:SF12">
    <property type="entry name" value="ABC TRANSPORTER PERMEASE PROTEIN MG189-RELATED"/>
    <property type="match status" value="1"/>
</dbReference>
<dbReference type="EMBL" id="SPPD01000001">
    <property type="protein sequence ID" value="TFU98924.1"/>
    <property type="molecule type" value="Genomic_DNA"/>
</dbReference>
<comment type="caution">
    <text evidence="9">The sequence shown here is derived from an EMBL/GenBank/DDBJ whole genome shotgun (WGS) entry which is preliminary data.</text>
</comment>
<evidence type="ECO:0000256" key="7">
    <source>
        <dbReference type="RuleBase" id="RU363032"/>
    </source>
</evidence>
<dbReference type="Gene3D" id="1.10.3720.10">
    <property type="entry name" value="MetI-like"/>
    <property type="match status" value="1"/>
</dbReference>
<evidence type="ECO:0000256" key="6">
    <source>
        <dbReference type="ARBA" id="ARBA00023136"/>
    </source>
</evidence>
<evidence type="ECO:0000256" key="1">
    <source>
        <dbReference type="ARBA" id="ARBA00004651"/>
    </source>
</evidence>
<evidence type="ECO:0000256" key="3">
    <source>
        <dbReference type="ARBA" id="ARBA00022475"/>
    </source>
</evidence>
<proteinExistence type="inferred from homology"/>
<comment type="similarity">
    <text evidence="7">Belongs to the binding-protein-dependent transport system permease family.</text>
</comment>
<dbReference type="PROSITE" id="PS50928">
    <property type="entry name" value="ABC_TM1"/>
    <property type="match status" value="1"/>
</dbReference>
<dbReference type="CDD" id="cd06261">
    <property type="entry name" value="TM_PBP2"/>
    <property type="match status" value="1"/>
</dbReference>
<evidence type="ECO:0000313" key="10">
    <source>
        <dbReference type="Proteomes" id="UP000297253"/>
    </source>
</evidence>
<dbReference type="AlphaFoldDB" id="A0A4Y9JGA8"/>
<dbReference type="InterPro" id="IPR035906">
    <property type="entry name" value="MetI-like_sf"/>
</dbReference>
<keyword evidence="6 7" id="KW-0472">Membrane</keyword>
<dbReference type="Pfam" id="PF00528">
    <property type="entry name" value="BPD_transp_1"/>
    <property type="match status" value="1"/>
</dbReference>
<feature type="transmembrane region" description="Helical" evidence="7">
    <location>
        <begin position="250"/>
        <end position="272"/>
    </location>
</feature>
<dbReference type="InterPro" id="IPR000515">
    <property type="entry name" value="MetI-like"/>
</dbReference>
<evidence type="ECO:0000313" key="9">
    <source>
        <dbReference type="EMBL" id="TFU98924.1"/>
    </source>
</evidence>
<protein>
    <submittedName>
        <fullName evidence="9">Carbohydrate ABC transporter permease</fullName>
    </submittedName>
</protein>
<sequence length="286" mass="32443">MEVTVLKTTKTSQAFKVLLYVILIGYAFVTFYPFMWAVSASFKPLSEITSGDLSILSKEFTVEQYRYLFSPESGSMFVQWFLNSLIISTIGTAINLFLNTMAGYSLARLRYPGRSRIYYGILAMMMVPTQVLLIPNYLIISNLGLLDSYWALVLPAAVNIGNIFMMRQFFLSFPTDIEEAASIDGLSRTGTFFRIVMPLARPSIATQSVFVFMGFWNNFMAPMLYLKTQSKFTLTVGLQLLQKADQGGQMWNRVMAASVLTILPIIVLYIIFNRYFLQGVRMDGEK</sequence>
<dbReference type="SUPFAM" id="SSF161098">
    <property type="entry name" value="MetI-like"/>
    <property type="match status" value="1"/>
</dbReference>
<reference evidence="9 10" key="1">
    <citation type="submission" date="2019-03" db="EMBL/GenBank/DDBJ databases">
        <title>Diversity of the mouse oral microbiome.</title>
        <authorList>
            <person name="Joseph S."/>
            <person name="Aduse-Opoku J."/>
            <person name="Curtis M."/>
            <person name="Wade W."/>
            <person name="Hashim A."/>
        </authorList>
    </citation>
    <scope>NUCLEOTIDE SEQUENCE [LARGE SCALE GENOMIC DNA]</scope>
    <source>
        <strain evidence="9 10">WM131</strain>
    </source>
</reference>
<feature type="transmembrane region" description="Helical" evidence="7">
    <location>
        <begin position="77"/>
        <end position="98"/>
    </location>
</feature>
<keyword evidence="5 7" id="KW-1133">Transmembrane helix</keyword>
<keyword evidence="3" id="KW-1003">Cell membrane</keyword>
<keyword evidence="4 7" id="KW-0812">Transmembrane</keyword>
<dbReference type="OrthoDB" id="9771544at2"/>
<evidence type="ECO:0000256" key="5">
    <source>
        <dbReference type="ARBA" id="ARBA00022989"/>
    </source>
</evidence>
<gene>
    <name evidence="9" type="ORF">E4T82_01045</name>
</gene>
<feature type="transmembrane region" description="Helical" evidence="7">
    <location>
        <begin position="204"/>
        <end position="225"/>
    </location>
</feature>
<dbReference type="Proteomes" id="UP000297253">
    <property type="component" value="Unassembled WGS sequence"/>
</dbReference>
<feature type="domain" description="ABC transmembrane type-1" evidence="8">
    <location>
        <begin position="81"/>
        <end position="272"/>
    </location>
</feature>
<dbReference type="GO" id="GO:0005886">
    <property type="term" value="C:plasma membrane"/>
    <property type="evidence" value="ECO:0007669"/>
    <property type="project" value="UniProtKB-SubCell"/>
</dbReference>
<feature type="transmembrane region" description="Helical" evidence="7">
    <location>
        <begin position="118"/>
        <end position="140"/>
    </location>
</feature>
<feature type="transmembrane region" description="Helical" evidence="7">
    <location>
        <begin position="146"/>
        <end position="165"/>
    </location>
</feature>
<dbReference type="RefSeq" id="WP_135181051.1">
    <property type="nucleotide sequence ID" value="NZ_JADGKZ010000001.1"/>
</dbReference>
<dbReference type="PANTHER" id="PTHR43744">
    <property type="entry name" value="ABC TRANSPORTER PERMEASE PROTEIN MG189-RELATED-RELATED"/>
    <property type="match status" value="1"/>
</dbReference>
<feature type="transmembrane region" description="Helical" evidence="7">
    <location>
        <begin position="17"/>
        <end position="38"/>
    </location>
</feature>
<evidence type="ECO:0000256" key="2">
    <source>
        <dbReference type="ARBA" id="ARBA00022448"/>
    </source>
</evidence>
<comment type="subcellular location">
    <subcellularLocation>
        <location evidence="1 7">Cell membrane</location>
        <topology evidence="1 7">Multi-pass membrane protein</topology>
    </subcellularLocation>
</comment>
<evidence type="ECO:0000256" key="4">
    <source>
        <dbReference type="ARBA" id="ARBA00022692"/>
    </source>
</evidence>
<evidence type="ECO:0000259" key="8">
    <source>
        <dbReference type="PROSITE" id="PS50928"/>
    </source>
</evidence>
<name>A0A4Y9JGA8_9STRE</name>
<accession>A0A4Y9JGA8</accession>